<proteinExistence type="inferred from homology"/>
<organism evidence="2 3">
    <name type="scientific">Micromonospora rosaria</name>
    <dbReference type="NCBI Taxonomy" id="47874"/>
    <lineage>
        <taxon>Bacteria</taxon>
        <taxon>Bacillati</taxon>
        <taxon>Actinomycetota</taxon>
        <taxon>Actinomycetes</taxon>
        <taxon>Micromonosporales</taxon>
        <taxon>Micromonosporaceae</taxon>
        <taxon>Micromonospora</taxon>
    </lineage>
</organism>
<dbReference type="RefSeq" id="WP_067369089.1">
    <property type="nucleotide sequence ID" value="NZ_JBIUBN010000015.1"/>
</dbReference>
<dbReference type="AlphaFoldDB" id="A0A136PNS5"/>
<dbReference type="EMBL" id="LRQV01000085">
    <property type="protein sequence ID" value="KXK60062.1"/>
    <property type="molecule type" value="Genomic_DNA"/>
</dbReference>
<dbReference type="SUPFAM" id="SSF140453">
    <property type="entry name" value="EsxAB dimer-like"/>
    <property type="match status" value="1"/>
</dbReference>
<dbReference type="OrthoDB" id="4554345at2"/>
<gene>
    <name evidence="2" type="ORF">AWW66_20820</name>
</gene>
<name>A0A136PNS5_9ACTN</name>
<keyword evidence="3" id="KW-1185">Reference proteome</keyword>
<dbReference type="Gene3D" id="1.10.287.1060">
    <property type="entry name" value="ESAT-6-like"/>
    <property type="match status" value="1"/>
</dbReference>
<dbReference type="NCBIfam" id="TIGR03930">
    <property type="entry name" value="WXG100_ESAT6"/>
    <property type="match status" value="1"/>
</dbReference>
<comment type="similarity">
    <text evidence="1">Belongs to the WXG100 family.</text>
</comment>
<evidence type="ECO:0000256" key="1">
    <source>
        <dbReference type="RuleBase" id="RU362001"/>
    </source>
</evidence>
<dbReference type="InterPro" id="IPR010310">
    <property type="entry name" value="T7SS_ESAT-6-like"/>
</dbReference>
<sequence length="106" mass="11434">MTMPVVQTTDPGMQAAATEFAAKTQEFTGHLRSVNTEMATLQASWRGDASNSFNQAMDNWERSFQNIINQLVHMMDVMGVTTAGYRAAEDEASQTAASFGAALPGI</sequence>
<dbReference type="Proteomes" id="UP000070620">
    <property type="component" value="Unassembled WGS sequence"/>
</dbReference>
<evidence type="ECO:0000313" key="3">
    <source>
        <dbReference type="Proteomes" id="UP000070620"/>
    </source>
</evidence>
<reference evidence="2 3" key="1">
    <citation type="submission" date="2016-01" db="EMBL/GenBank/DDBJ databases">
        <title>Whole genome sequence and analysis of Micromonospora rosaria DSM 803, which can produce antibacterial substance rosamicin.</title>
        <authorList>
            <person name="Yang H."/>
            <person name="He X."/>
            <person name="Zhu D."/>
        </authorList>
    </citation>
    <scope>NUCLEOTIDE SEQUENCE [LARGE SCALE GENOMIC DNA]</scope>
    <source>
        <strain evidence="2 3">DSM 803</strain>
    </source>
</reference>
<accession>A0A136PNS5</accession>
<dbReference type="InterPro" id="IPR036689">
    <property type="entry name" value="ESAT-6-like_sf"/>
</dbReference>
<evidence type="ECO:0000313" key="2">
    <source>
        <dbReference type="EMBL" id="KXK60062.1"/>
    </source>
</evidence>
<dbReference type="Pfam" id="PF06013">
    <property type="entry name" value="WXG100"/>
    <property type="match status" value="1"/>
</dbReference>
<comment type="caution">
    <text evidence="2">The sequence shown here is derived from an EMBL/GenBank/DDBJ whole genome shotgun (WGS) entry which is preliminary data.</text>
</comment>
<protein>
    <recommendedName>
        <fullName evidence="1">ESAT-6-like protein</fullName>
    </recommendedName>
</protein>